<dbReference type="AlphaFoldDB" id="A0A235B212"/>
<dbReference type="Proteomes" id="UP000215459">
    <property type="component" value="Unassembled WGS sequence"/>
</dbReference>
<comment type="caution">
    <text evidence="2">The sequence shown here is derived from an EMBL/GenBank/DDBJ whole genome shotgun (WGS) entry which is preliminary data.</text>
</comment>
<keyword evidence="3" id="KW-1185">Reference proteome</keyword>
<evidence type="ECO:0000313" key="3">
    <source>
        <dbReference type="Proteomes" id="UP000215459"/>
    </source>
</evidence>
<gene>
    <name evidence="2" type="ORF">CHM34_17105</name>
</gene>
<name>A0A235B212_9BACL</name>
<reference evidence="2 3" key="1">
    <citation type="submission" date="2017-07" db="EMBL/GenBank/DDBJ databases">
        <title>The genome sequence of Paludifilum halophilum highlights mechanisms for microbial adaptation to high salt environemnts.</title>
        <authorList>
            <person name="Belbahri L."/>
        </authorList>
    </citation>
    <scope>NUCLEOTIDE SEQUENCE [LARGE SCALE GENOMIC DNA]</scope>
    <source>
        <strain evidence="2 3">DSM 102817</strain>
    </source>
</reference>
<feature type="region of interest" description="Disordered" evidence="1">
    <location>
        <begin position="51"/>
        <end position="70"/>
    </location>
</feature>
<organism evidence="2 3">
    <name type="scientific">Paludifilum halophilum</name>
    <dbReference type="NCBI Taxonomy" id="1642702"/>
    <lineage>
        <taxon>Bacteria</taxon>
        <taxon>Bacillati</taxon>
        <taxon>Bacillota</taxon>
        <taxon>Bacilli</taxon>
        <taxon>Bacillales</taxon>
        <taxon>Thermoactinomycetaceae</taxon>
        <taxon>Paludifilum</taxon>
    </lineage>
</organism>
<accession>A0A235B212</accession>
<dbReference type="EMBL" id="NOWF01000014">
    <property type="protein sequence ID" value="OYD06282.1"/>
    <property type="molecule type" value="Genomic_DNA"/>
</dbReference>
<evidence type="ECO:0000313" key="2">
    <source>
        <dbReference type="EMBL" id="OYD06282.1"/>
    </source>
</evidence>
<protein>
    <submittedName>
        <fullName evidence="2">Uncharacterized protein</fullName>
    </submittedName>
</protein>
<sequence length="356" mass="40194">MGKERTARKQWNYTMLGIHYDVKGDSVNFDEVADRMDAALEDYYDFVGSFAGIPGEQGPEDRRPSVNSPRGSFGTYPLSWAGEQLDRVAEQLERERFEAELLSDPDALEAAEESYYNADRYPAIPAPVPSQSPEWGGPADVSSQFAFSAPGTAISEADVKHVLPRLLDSLVESGRITRKEADAELARWRPCANPFCNEWHNRKGRATVCSEYCRNQLKEQRKRKQDTGTILPCSYFGYKTDSLEARYVRMEIPMDGEYQEEGGTDDEKVVNSLLDMFAHGTDRRDIKRALRTHAYGLIVSYDDQGYAIGCRPLRSGRPPIENASIFMIIGRSRRGIISDGRSVRVIGTGSWRRRPR</sequence>
<proteinExistence type="predicted"/>
<evidence type="ECO:0000256" key="1">
    <source>
        <dbReference type="SAM" id="MobiDB-lite"/>
    </source>
</evidence>